<dbReference type="GO" id="GO:0070006">
    <property type="term" value="F:metalloaminopeptidase activity"/>
    <property type="evidence" value="ECO:0007669"/>
    <property type="project" value="InterPro"/>
</dbReference>
<dbReference type="GO" id="GO:0005730">
    <property type="term" value="C:nucleolus"/>
    <property type="evidence" value="ECO:0007669"/>
    <property type="project" value="InterPro"/>
</dbReference>
<evidence type="ECO:0000256" key="5">
    <source>
        <dbReference type="ARBA" id="ARBA00022801"/>
    </source>
</evidence>
<keyword evidence="3" id="KW-0645">Protease</keyword>
<dbReference type="GeneTree" id="ENSGT00940000155211"/>
<dbReference type="Ensembl" id="ENSPTIT00000009105.1">
    <property type="protein sequence ID" value="ENSPTIP00000005326.1"/>
    <property type="gene ID" value="ENSPTIG00000007589.1"/>
</dbReference>
<evidence type="ECO:0000256" key="1">
    <source>
        <dbReference type="ARBA" id="ARBA00001947"/>
    </source>
</evidence>
<evidence type="ECO:0000256" key="2">
    <source>
        <dbReference type="ARBA" id="ARBA00010136"/>
    </source>
</evidence>
<reference evidence="9" key="1">
    <citation type="submission" date="2025-08" db="UniProtKB">
        <authorList>
            <consortium name="Ensembl"/>
        </authorList>
    </citation>
    <scope>IDENTIFICATION</scope>
</reference>
<evidence type="ECO:0000313" key="10">
    <source>
        <dbReference type="Proteomes" id="UP000675900"/>
    </source>
</evidence>
<evidence type="ECO:0000313" key="9">
    <source>
        <dbReference type="Ensembl" id="ENSPTIP00000005326.1"/>
    </source>
</evidence>
<keyword evidence="6" id="KW-0862">Zinc</keyword>
<proteinExistence type="inferred from homology"/>
<comment type="cofactor">
    <cofactor evidence="1">
        <name>Zn(2+)</name>
        <dbReference type="ChEBI" id="CHEBI:29105"/>
    </cofactor>
</comment>
<dbReference type="InterPro" id="IPR016024">
    <property type="entry name" value="ARM-type_fold"/>
</dbReference>
<evidence type="ECO:0000256" key="6">
    <source>
        <dbReference type="ARBA" id="ARBA00022833"/>
    </source>
</evidence>
<dbReference type="SMART" id="SM01263">
    <property type="entry name" value="Leuk-A4-hydro_C"/>
    <property type="match status" value="1"/>
</dbReference>
<organism evidence="9 10">
    <name type="scientific">Panthera tigris altaica</name>
    <name type="common">Siberian tiger</name>
    <dbReference type="NCBI Taxonomy" id="74533"/>
    <lineage>
        <taxon>Eukaryota</taxon>
        <taxon>Metazoa</taxon>
        <taxon>Chordata</taxon>
        <taxon>Craniata</taxon>
        <taxon>Vertebrata</taxon>
        <taxon>Euteleostomi</taxon>
        <taxon>Mammalia</taxon>
        <taxon>Eutheria</taxon>
        <taxon>Laurasiatheria</taxon>
        <taxon>Carnivora</taxon>
        <taxon>Feliformia</taxon>
        <taxon>Felidae</taxon>
        <taxon>Pantherinae</taxon>
        <taxon>Panthera</taxon>
    </lineage>
</organism>
<evidence type="ECO:0000256" key="4">
    <source>
        <dbReference type="ARBA" id="ARBA00022723"/>
    </source>
</evidence>
<dbReference type="PANTHER" id="PTHR46627:SF1">
    <property type="entry name" value="AMINOPEPTIDASE O"/>
    <property type="match status" value="1"/>
</dbReference>
<dbReference type="Proteomes" id="UP000675900">
    <property type="component" value="Unassembled WGS sequence"/>
</dbReference>
<keyword evidence="5" id="KW-0378">Hydrolase</keyword>
<sequence>NSRHCQSVAALVPGSFPAWEPLRDFLRVRLQPGQLGREGRCLPFEGVQAVGLGRWWHRVPCVGSCLWKLLPDQLVLLLEHLLEQKTLNPRTLQSLERAYRLTQQDAEVRHRWCELIIKHKYTKAYKDVERFLQEDQAMGIYLYGELMVSEDSRQQQAPRRCFELTKEQMDRSSAQVVAEMLF</sequence>
<dbReference type="Gene3D" id="1.25.40.320">
    <property type="entry name" value="Peptidase M1, leukotriene A4 hydrolase/aminopeptidase C-terminal domain"/>
    <property type="match status" value="1"/>
</dbReference>
<protein>
    <recommendedName>
        <fullName evidence="8">Peptidase M1 leukotriene A4 hydrolase/aminopeptidase C-terminal domain-containing protein</fullName>
    </recommendedName>
</protein>
<dbReference type="InterPro" id="IPR015211">
    <property type="entry name" value="Peptidase_M1_C"/>
</dbReference>
<feature type="domain" description="Peptidase M1 leukotriene A4 hydrolase/aminopeptidase C-terminal" evidence="8">
    <location>
        <begin position="56"/>
        <end position="181"/>
    </location>
</feature>
<dbReference type="FunFam" id="1.25.40.320:FF:000003">
    <property type="entry name" value="Aminopeptidase O isoform 1"/>
    <property type="match status" value="1"/>
</dbReference>
<evidence type="ECO:0000256" key="3">
    <source>
        <dbReference type="ARBA" id="ARBA00022670"/>
    </source>
</evidence>
<dbReference type="Pfam" id="PF09127">
    <property type="entry name" value="Leuk-A4-hydro_C"/>
    <property type="match status" value="1"/>
</dbReference>
<dbReference type="InterPro" id="IPR038502">
    <property type="entry name" value="M1_LTA-4_hydro/amino_C_sf"/>
</dbReference>
<dbReference type="PANTHER" id="PTHR46627">
    <property type="entry name" value="AMINOPEPTIDASE O"/>
    <property type="match status" value="1"/>
</dbReference>
<keyword evidence="4" id="KW-0479">Metal-binding</keyword>
<dbReference type="GO" id="GO:0008270">
    <property type="term" value="F:zinc ion binding"/>
    <property type="evidence" value="ECO:0007669"/>
    <property type="project" value="InterPro"/>
</dbReference>
<reference evidence="9" key="2">
    <citation type="submission" date="2025-09" db="UniProtKB">
        <authorList>
            <consortium name="Ensembl"/>
        </authorList>
    </citation>
    <scope>IDENTIFICATION</scope>
</reference>
<keyword evidence="7" id="KW-0482">Metalloprotease</keyword>
<dbReference type="AlphaFoldDB" id="A0A8C9M4E3"/>
<evidence type="ECO:0000259" key="8">
    <source>
        <dbReference type="SMART" id="SM01263"/>
    </source>
</evidence>
<keyword evidence="10" id="KW-1185">Reference proteome</keyword>
<dbReference type="SUPFAM" id="SSF48371">
    <property type="entry name" value="ARM repeat"/>
    <property type="match status" value="1"/>
</dbReference>
<dbReference type="InterPro" id="IPR033577">
    <property type="entry name" value="AOPep"/>
</dbReference>
<comment type="similarity">
    <text evidence="2">Belongs to the peptidase M1 family.</text>
</comment>
<name>A0A8C9M4E3_PANTA</name>
<evidence type="ECO:0000256" key="7">
    <source>
        <dbReference type="ARBA" id="ARBA00023049"/>
    </source>
</evidence>
<dbReference type="GO" id="GO:0006508">
    <property type="term" value="P:proteolysis"/>
    <property type="evidence" value="ECO:0007669"/>
    <property type="project" value="UniProtKB-KW"/>
</dbReference>
<accession>A0A8C9M4E3</accession>